<protein>
    <recommendedName>
        <fullName evidence="5 11">Nicotinate-nucleotide--dimethylbenzimidazole phosphoribosyltransferase</fullName>
        <shortName evidence="11">NN:DBI PRT</shortName>
        <ecNumber evidence="4 11">2.4.2.21</ecNumber>
    </recommendedName>
    <alternativeName>
        <fullName evidence="9 11">N(1)-alpha-phosphoribosyltransferase</fullName>
    </alternativeName>
</protein>
<dbReference type="FunFam" id="3.40.50.10210:FF:000001">
    <property type="entry name" value="Nicotinate-nucleotide--dimethylbenzimidazole phosphoribosyltransferase"/>
    <property type="match status" value="1"/>
</dbReference>
<evidence type="ECO:0000256" key="1">
    <source>
        <dbReference type="ARBA" id="ARBA00002197"/>
    </source>
</evidence>
<dbReference type="RefSeq" id="WP_077350103.1">
    <property type="nucleotide sequence ID" value="NZ_CP019607.1"/>
</dbReference>
<evidence type="ECO:0000256" key="9">
    <source>
        <dbReference type="ARBA" id="ARBA00030686"/>
    </source>
</evidence>
<organism evidence="13 14">
    <name type="scientific">Tessaracoccus flavescens</name>
    <dbReference type="NCBI Taxonomy" id="399497"/>
    <lineage>
        <taxon>Bacteria</taxon>
        <taxon>Bacillati</taxon>
        <taxon>Actinomycetota</taxon>
        <taxon>Actinomycetes</taxon>
        <taxon>Propionibacteriales</taxon>
        <taxon>Propionibacteriaceae</taxon>
        <taxon>Tessaracoccus</taxon>
    </lineage>
</organism>
<evidence type="ECO:0000256" key="5">
    <source>
        <dbReference type="ARBA" id="ARBA00015486"/>
    </source>
</evidence>
<name>A0A1Q2CYE3_9ACTN</name>
<dbReference type="Pfam" id="PF17227">
    <property type="entry name" value="DUF5302"/>
    <property type="match status" value="1"/>
</dbReference>
<evidence type="ECO:0000256" key="8">
    <source>
        <dbReference type="ARBA" id="ARBA00022679"/>
    </source>
</evidence>
<keyword evidence="14" id="KW-1185">Reference proteome</keyword>
<feature type="active site" description="Proton acceptor" evidence="11">
    <location>
        <position position="320"/>
    </location>
</feature>
<dbReference type="Proteomes" id="UP000188235">
    <property type="component" value="Chromosome"/>
</dbReference>
<proteinExistence type="inferred from homology"/>
<evidence type="ECO:0000256" key="11">
    <source>
        <dbReference type="HAMAP-Rule" id="MF_00230"/>
    </source>
</evidence>
<dbReference type="GO" id="GO:0009236">
    <property type="term" value="P:cobalamin biosynthetic process"/>
    <property type="evidence" value="ECO:0007669"/>
    <property type="project" value="UniProtKB-UniRule"/>
</dbReference>
<dbReference type="Pfam" id="PF02277">
    <property type="entry name" value="DBI_PRT"/>
    <property type="match status" value="1"/>
</dbReference>
<dbReference type="UniPathway" id="UPA00061">
    <property type="reaction ID" value="UER00516"/>
</dbReference>
<dbReference type="NCBIfam" id="NF000996">
    <property type="entry name" value="PRK00105.1"/>
    <property type="match status" value="1"/>
</dbReference>
<dbReference type="EC" id="2.4.2.21" evidence="4 11"/>
<feature type="compositionally biased region" description="Basic and acidic residues" evidence="12">
    <location>
        <begin position="381"/>
        <end position="419"/>
    </location>
</feature>
<dbReference type="KEGG" id="tfa:BW733_09985"/>
<dbReference type="EMBL" id="CP019607">
    <property type="protein sequence ID" value="AQP51107.1"/>
    <property type="molecule type" value="Genomic_DNA"/>
</dbReference>
<dbReference type="InterPro" id="IPR023195">
    <property type="entry name" value="Nict_dMeBzImd_PRibTrfase_N"/>
</dbReference>
<evidence type="ECO:0000256" key="12">
    <source>
        <dbReference type="SAM" id="MobiDB-lite"/>
    </source>
</evidence>
<comment type="similarity">
    <text evidence="3 11">Belongs to the CobT family.</text>
</comment>
<dbReference type="Gene3D" id="1.10.1610.10">
    <property type="match status" value="1"/>
</dbReference>
<dbReference type="PANTHER" id="PTHR43463">
    <property type="entry name" value="NICOTINATE-NUCLEOTIDE--DIMETHYLBENZIMIDAZOLE PHOSPHORIBOSYLTRANSFERASE"/>
    <property type="match status" value="1"/>
</dbReference>
<dbReference type="NCBIfam" id="TIGR03160">
    <property type="entry name" value="cobT_DBIPRT"/>
    <property type="match status" value="1"/>
</dbReference>
<gene>
    <name evidence="11" type="primary">cobT</name>
    <name evidence="13" type="ORF">BW733_09985</name>
</gene>
<sequence>MSDLLTDTISAIEAPSPEALRLAQQRQAILTKPAGSLGLLERIGAQLAAIAGSCPPPVPERGVVGVFAGDHGVCAQGVTPWPQEVTVSMLLNMAAGGAAVNVLSRQAGASLVLTDVGVASDYPATDGVRDRNVARGTRDMSVGPAMSRDEALRALTVGIETADEAVAAGADILLTGEMGIGNTTASSALISVFTGVGVATVTGRGTGIDDDVLARKVDVIEAAIALNAPDASDPVQALAAVGGLEQAALAGFILGAARNRVPIILDGVIACAAACLAVALAPEAAGYLIAGHAGAEPGITEALRHLGLDPLVDLGLRLGEGSGAVLALPMVQASARILSEMATFEDAGIDAGQRGADPDGSATDPARRASVGCMSDSEQPQEERLDPKEAMRQALERKKQKEHFSASHGVDAERGEVHAHGQVGGKREFRRKSG</sequence>
<dbReference type="InterPro" id="IPR003200">
    <property type="entry name" value="Nict_dMeBzImd_PRibTrfase"/>
</dbReference>
<evidence type="ECO:0000256" key="10">
    <source>
        <dbReference type="ARBA" id="ARBA00047340"/>
    </source>
</evidence>
<comment type="pathway">
    <text evidence="2 11">Nucleoside biosynthesis; alpha-ribazole biosynthesis; alpha-ribazole from 5,6-dimethylbenzimidazole: step 1/2.</text>
</comment>
<reference evidence="13 14" key="1">
    <citation type="journal article" date="2008" name="Int. J. Syst. Evol. Microbiol.">
        <title>Tessaracoccus flavescens sp. nov., isolated from marine sediment.</title>
        <authorList>
            <person name="Lee D.W."/>
            <person name="Lee S.D."/>
        </authorList>
    </citation>
    <scope>NUCLEOTIDE SEQUENCE [LARGE SCALE GENOMIC DNA]</scope>
    <source>
        <strain evidence="13 14">SST-39T</strain>
    </source>
</reference>
<dbReference type="PANTHER" id="PTHR43463:SF1">
    <property type="entry name" value="NICOTINATE-NUCLEOTIDE--DIMETHYLBENZIMIDAZOLE PHOSPHORIBOSYLTRANSFERASE"/>
    <property type="match status" value="1"/>
</dbReference>
<dbReference type="HAMAP" id="MF_00230">
    <property type="entry name" value="CobT"/>
    <property type="match status" value="1"/>
</dbReference>
<evidence type="ECO:0000313" key="13">
    <source>
        <dbReference type="EMBL" id="AQP51107.1"/>
    </source>
</evidence>
<dbReference type="CDD" id="cd02439">
    <property type="entry name" value="DMB-PRT_CobT"/>
    <property type="match status" value="1"/>
</dbReference>
<comment type="function">
    <text evidence="1 11">Catalyzes the synthesis of alpha-ribazole-5'-phosphate from nicotinate mononucleotide (NAMN) and 5,6-dimethylbenzimidazole (DMB).</text>
</comment>
<dbReference type="SUPFAM" id="SSF52733">
    <property type="entry name" value="Nicotinate mononucleotide:5,6-dimethylbenzimidazole phosphoribosyltransferase (CobT)"/>
    <property type="match status" value="1"/>
</dbReference>
<dbReference type="GO" id="GO:0008939">
    <property type="term" value="F:nicotinate-nucleotide-dimethylbenzimidazole phosphoribosyltransferase activity"/>
    <property type="evidence" value="ECO:0007669"/>
    <property type="project" value="UniProtKB-UniRule"/>
</dbReference>
<dbReference type="STRING" id="399497.BW733_09985"/>
<feature type="region of interest" description="Disordered" evidence="12">
    <location>
        <begin position="350"/>
        <end position="434"/>
    </location>
</feature>
<dbReference type="Gene3D" id="3.40.50.10210">
    <property type="match status" value="1"/>
</dbReference>
<evidence type="ECO:0000313" key="14">
    <source>
        <dbReference type="Proteomes" id="UP000188235"/>
    </source>
</evidence>
<keyword evidence="8 11" id="KW-0808">Transferase</keyword>
<dbReference type="InterPro" id="IPR036087">
    <property type="entry name" value="Nict_dMeBzImd_PRibTrfase_sf"/>
</dbReference>
<evidence type="ECO:0000256" key="3">
    <source>
        <dbReference type="ARBA" id="ARBA00007110"/>
    </source>
</evidence>
<dbReference type="OrthoDB" id="9773807at2"/>
<dbReference type="AlphaFoldDB" id="A0A1Q2CYE3"/>
<evidence type="ECO:0000256" key="4">
    <source>
        <dbReference type="ARBA" id="ARBA00011991"/>
    </source>
</evidence>
<evidence type="ECO:0000256" key="6">
    <source>
        <dbReference type="ARBA" id="ARBA00022573"/>
    </source>
</evidence>
<comment type="catalytic activity">
    <reaction evidence="10 11">
        <text>5,6-dimethylbenzimidazole + nicotinate beta-D-ribonucleotide = alpha-ribazole 5'-phosphate + nicotinate + H(+)</text>
        <dbReference type="Rhea" id="RHEA:11196"/>
        <dbReference type="ChEBI" id="CHEBI:15378"/>
        <dbReference type="ChEBI" id="CHEBI:15890"/>
        <dbReference type="ChEBI" id="CHEBI:32544"/>
        <dbReference type="ChEBI" id="CHEBI:57502"/>
        <dbReference type="ChEBI" id="CHEBI:57918"/>
        <dbReference type="EC" id="2.4.2.21"/>
    </reaction>
</comment>
<keyword evidence="6 11" id="KW-0169">Cobalamin biosynthesis</keyword>
<dbReference type="InterPro" id="IPR035172">
    <property type="entry name" value="DUF5302"/>
</dbReference>
<keyword evidence="7 11" id="KW-0328">Glycosyltransferase</keyword>
<evidence type="ECO:0000256" key="7">
    <source>
        <dbReference type="ARBA" id="ARBA00022676"/>
    </source>
</evidence>
<evidence type="ECO:0000256" key="2">
    <source>
        <dbReference type="ARBA" id="ARBA00005049"/>
    </source>
</evidence>
<accession>A0A1Q2CYE3</accession>
<dbReference type="InterPro" id="IPR017846">
    <property type="entry name" value="Nict_dMeBzImd_PRibTrfase_bact"/>
</dbReference>